<protein>
    <submittedName>
        <fullName evidence="2">ATP-binding protein</fullName>
    </submittedName>
</protein>
<keyword evidence="3" id="KW-1185">Reference proteome</keyword>
<sequence length="597" mass="66236">MKIQINKAHKSIPAGVSFELPTFSVITGKNGSGKSHLLEAMANSQISTVSDHGNNLAKVLLIGFGGLNPQIDEACDPQQITQNTKNWWGQIEQHQRNLINARNNGEQISGPIENFLARWGHNPQLISIIKSVTQKTGRTFEQLSEDDVYFNLNIAEANSGTLFASQLALIFKTYHVRYTKNKFKKFLNLENNTNIPTLSDEEFSSIYGPKPWVLVNEILAKAGLTYEVVNPEAIDTESTYRLRLVDRDTGTEISANDLSTGEKVLMSLALAIYNTQESSGKPDVLILDEPDAPLHPQYSSLLIETLRDVVVSKAGVQVVITTHSPSTVAMCPDNSLFEINRDTKIPEMVSISRGLEVLTDGIPHLKISTDDRRQIFVESKLDVIYFQRLHQITSRFSTIGYTPIFLEPHSGTSNCTDVESIANRLHESGSDLVRGIIDWDGKNIDKHPIYVLGGGSRYSIENYVLDPLFLGLALVRLGKRSLSDFSIPHLHTYIDAAKLTNEEAQKISDHITLATGISNASTADCELHNGWVLKLPTQFLMMRGHDWEKSVLSCIPELNAISSKNGDAGLKLGIMQVIEEFPQFLSTDISRTLIALK</sequence>
<accession>A0ABV8CLB3</accession>
<dbReference type="InterPro" id="IPR027417">
    <property type="entry name" value="P-loop_NTPase"/>
</dbReference>
<organism evidence="2 3">
    <name type="scientific">Pseudaeromonas sharmana</name>
    <dbReference type="NCBI Taxonomy" id="328412"/>
    <lineage>
        <taxon>Bacteria</taxon>
        <taxon>Pseudomonadati</taxon>
        <taxon>Pseudomonadota</taxon>
        <taxon>Gammaproteobacteria</taxon>
        <taxon>Aeromonadales</taxon>
        <taxon>Aeromonadaceae</taxon>
        <taxon>Pseudaeromonas</taxon>
    </lineage>
</organism>
<dbReference type="PANTHER" id="PTHR43581:SF2">
    <property type="entry name" value="EXCINUCLEASE ATPASE SUBUNIT"/>
    <property type="match status" value="1"/>
</dbReference>
<evidence type="ECO:0000259" key="1">
    <source>
        <dbReference type="SMART" id="SM00382"/>
    </source>
</evidence>
<dbReference type="GO" id="GO:0005524">
    <property type="term" value="F:ATP binding"/>
    <property type="evidence" value="ECO:0007669"/>
    <property type="project" value="UniProtKB-KW"/>
</dbReference>
<dbReference type="Proteomes" id="UP001595692">
    <property type="component" value="Unassembled WGS sequence"/>
</dbReference>
<comment type="caution">
    <text evidence="2">The sequence shown here is derived from an EMBL/GenBank/DDBJ whole genome shotgun (WGS) entry which is preliminary data.</text>
</comment>
<dbReference type="PANTHER" id="PTHR43581">
    <property type="entry name" value="ATP/GTP PHOSPHATASE"/>
    <property type="match status" value="1"/>
</dbReference>
<keyword evidence="2" id="KW-0547">Nucleotide-binding</keyword>
<feature type="domain" description="AAA+ ATPase" evidence="1">
    <location>
        <begin position="20"/>
        <end position="342"/>
    </location>
</feature>
<dbReference type="RefSeq" id="WP_377151048.1">
    <property type="nucleotide sequence ID" value="NZ_JBHSAF010000003.1"/>
</dbReference>
<evidence type="ECO:0000313" key="3">
    <source>
        <dbReference type="Proteomes" id="UP001595692"/>
    </source>
</evidence>
<evidence type="ECO:0000313" key="2">
    <source>
        <dbReference type="EMBL" id="MFC3912849.1"/>
    </source>
</evidence>
<dbReference type="Pfam" id="PF13175">
    <property type="entry name" value="AAA_15"/>
    <property type="match status" value="1"/>
</dbReference>
<dbReference type="Gene3D" id="3.40.50.300">
    <property type="entry name" value="P-loop containing nucleotide triphosphate hydrolases"/>
    <property type="match status" value="1"/>
</dbReference>
<dbReference type="InterPro" id="IPR051396">
    <property type="entry name" value="Bact_Antivir_Def_Nuclease"/>
</dbReference>
<name>A0ABV8CLB3_9GAMM</name>
<dbReference type="InterPro" id="IPR003593">
    <property type="entry name" value="AAA+_ATPase"/>
</dbReference>
<dbReference type="SUPFAM" id="SSF52540">
    <property type="entry name" value="P-loop containing nucleoside triphosphate hydrolases"/>
    <property type="match status" value="1"/>
</dbReference>
<keyword evidence="2" id="KW-0067">ATP-binding</keyword>
<dbReference type="CDD" id="cd00267">
    <property type="entry name" value="ABC_ATPase"/>
    <property type="match status" value="1"/>
</dbReference>
<proteinExistence type="predicted"/>
<dbReference type="InterPro" id="IPR041685">
    <property type="entry name" value="AAA_GajA/Old/RecF-like"/>
</dbReference>
<dbReference type="EMBL" id="JBHSAF010000003">
    <property type="protein sequence ID" value="MFC3912849.1"/>
    <property type="molecule type" value="Genomic_DNA"/>
</dbReference>
<dbReference type="SMART" id="SM00382">
    <property type="entry name" value="AAA"/>
    <property type="match status" value="1"/>
</dbReference>
<gene>
    <name evidence="2" type="ORF">ACFOSS_05135</name>
</gene>
<reference evidence="3" key="1">
    <citation type="journal article" date="2019" name="Int. J. Syst. Evol. Microbiol.">
        <title>The Global Catalogue of Microorganisms (GCM) 10K type strain sequencing project: providing services to taxonomists for standard genome sequencing and annotation.</title>
        <authorList>
            <consortium name="The Broad Institute Genomics Platform"/>
            <consortium name="The Broad Institute Genome Sequencing Center for Infectious Disease"/>
            <person name="Wu L."/>
            <person name="Ma J."/>
        </authorList>
    </citation>
    <scope>NUCLEOTIDE SEQUENCE [LARGE SCALE GENOMIC DNA]</scope>
    <source>
        <strain evidence="3">CCUG 54939</strain>
    </source>
</reference>